<reference evidence="1" key="1">
    <citation type="submission" date="2020-05" db="EMBL/GenBank/DDBJ databases">
        <authorList>
            <person name="Chiriac C."/>
            <person name="Salcher M."/>
            <person name="Ghai R."/>
            <person name="Kavagutti S V."/>
        </authorList>
    </citation>
    <scope>NUCLEOTIDE SEQUENCE</scope>
</reference>
<evidence type="ECO:0000313" key="1">
    <source>
        <dbReference type="EMBL" id="CAB5220600.1"/>
    </source>
</evidence>
<organism evidence="1">
    <name type="scientific">uncultured Caudovirales phage</name>
    <dbReference type="NCBI Taxonomy" id="2100421"/>
    <lineage>
        <taxon>Viruses</taxon>
        <taxon>Duplodnaviria</taxon>
        <taxon>Heunggongvirae</taxon>
        <taxon>Uroviricota</taxon>
        <taxon>Caudoviricetes</taxon>
        <taxon>Peduoviridae</taxon>
        <taxon>Maltschvirus</taxon>
        <taxon>Maltschvirus maltsch</taxon>
    </lineage>
</organism>
<dbReference type="EMBL" id="LR798286">
    <property type="protein sequence ID" value="CAB5220600.1"/>
    <property type="molecule type" value="Genomic_DNA"/>
</dbReference>
<name>A0A6J7WS11_9CAUD</name>
<accession>A0A6J7WS11</accession>
<dbReference type="Pfam" id="PF19821">
    <property type="entry name" value="Phage_capsid_2"/>
    <property type="match status" value="1"/>
</dbReference>
<protein>
    <submittedName>
        <fullName evidence="1">Uncharacterized protein</fullName>
    </submittedName>
</protein>
<proteinExistence type="predicted"/>
<sequence length="283" mass="31089">MSDSAFQIQYRQEFIQAFEQHQSLLRETVTTEAVIKGQQAVFLVVGSGSASAVTRGLNGRIPARNDSNNQNTCTLQEWHDLVRKTKFNVFASQGNQRAVMQMTTMAVINRKIDELIINQLNTGTVAIGATGTIPSVSLFQNGRVKLSNAAVPWDSNITLLCQPSFLAYLEQATEFANAQYVDVKSYAGSDNPSWKDKPMAYRWRNCLIVEHPNLPGKGTSSEKSFLYHKTAAGHAMDTAGLESPVGYDTEQDYSYARASCYMGALLLQNTGVVVITHDGSAYA</sequence>
<gene>
    <name evidence="1" type="ORF">UFOVP241_6</name>
</gene>
<dbReference type="InterPro" id="IPR045565">
    <property type="entry name" value="Phage_capsid_2"/>
</dbReference>